<evidence type="ECO:0000259" key="8">
    <source>
        <dbReference type="PROSITE" id="PS51462"/>
    </source>
</evidence>
<dbReference type="InterPro" id="IPR045121">
    <property type="entry name" value="CoAse"/>
</dbReference>
<protein>
    <submittedName>
        <fullName evidence="9">8-oxo-dGTP pyrophosphatase MutT (NUDIX family)</fullName>
    </submittedName>
</protein>
<comment type="cofactor">
    <cofactor evidence="1">
        <name>Mn(2+)</name>
        <dbReference type="ChEBI" id="CHEBI:29035"/>
    </cofactor>
</comment>
<feature type="domain" description="Nudix hydrolase" evidence="8">
    <location>
        <begin position="41"/>
        <end position="186"/>
    </location>
</feature>
<dbReference type="GO" id="GO:0010945">
    <property type="term" value="F:coenzyme A diphosphatase activity"/>
    <property type="evidence" value="ECO:0007669"/>
    <property type="project" value="InterPro"/>
</dbReference>
<evidence type="ECO:0000256" key="6">
    <source>
        <dbReference type="ARBA" id="ARBA00022842"/>
    </source>
</evidence>
<comment type="caution">
    <text evidence="9">The sequence shown here is derived from an EMBL/GenBank/DDBJ whole genome shotgun (WGS) entry which is preliminary data.</text>
</comment>
<dbReference type="CDD" id="cd03426">
    <property type="entry name" value="NUDIX_CoAse_Nudt7"/>
    <property type="match status" value="1"/>
</dbReference>
<sequence length="240" mass="26176">MSTGSKGTLLGEPPEWLRKVCQMSVDAHPRLMLSAPDDVTPRHAAVLMLFAGPEKADPITPGGLPDGADVLLTQRASTMRQHRGQVAFPGGAADEEDEGPIATALREAQEETGLDPVGVRPLVLLPRIYIPPSGFDVTPVLAYWPEPSPVWVVDPSEASRVARVPVHELIEPENRFVLRHAEFGYESPAFLTDGMLIWGFTAGLLAGMLTVSGWEKPWDESDVRDMETTLAEYGMEVRGR</sequence>
<keyword evidence="10" id="KW-1185">Reference proteome</keyword>
<dbReference type="PROSITE" id="PS01293">
    <property type="entry name" value="NUDIX_COA"/>
    <property type="match status" value="1"/>
</dbReference>
<dbReference type="InterPro" id="IPR000059">
    <property type="entry name" value="NUDIX_hydrolase_NudL_CS"/>
</dbReference>
<proteinExistence type="inferred from homology"/>
<dbReference type="PANTHER" id="PTHR12992:SF11">
    <property type="entry name" value="MITOCHONDRIAL COENZYME A DIPHOSPHATASE NUDT8"/>
    <property type="match status" value="1"/>
</dbReference>
<keyword evidence="4" id="KW-0479">Metal-binding</keyword>
<dbReference type="EMBL" id="JACHWS010000002">
    <property type="protein sequence ID" value="MBB3037830.1"/>
    <property type="molecule type" value="Genomic_DNA"/>
</dbReference>
<evidence type="ECO:0000256" key="3">
    <source>
        <dbReference type="ARBA" id="ARBA00006506"/>
    </source>
</evidence>
<evidence type="ECO:0000313" key="10">
    <source>
        <dbReference type="Proteomes" id="UP000567922"/>
    </source>
</evidence>
<name>A0A839RMU5_9ACTN</name>
<reference evidence="9 10" key="1">
    <citation type="submission" date="2020-08" db="EMBL/GenBank/DDBJ databases">
        <title>Sequencing the genomes of 1000 actinobacteria strains.</title>
        <authorList>
            <person name="Klenk H.-P."/>
        </authorList>
    </citation>
    <scope>NUCLEOTIDE SEQUENCE [LARGE SCALE GENOMIC DNA]</scope>
    <source>
        <strain evidence="9 10">DSM 45258</strain>
    </source>
</reference>
<comment type="cofactor">
    <cofactor evidence="2">
        <name>Mg(2+)</name>
        <dbReference type="ChEBI" id="CHEBI:18420"/>
    </cofactor>
</comment>
<evidence type="ECO:0000256" key="5">
    <source>
        <dbReference type="ARBA" id="ARBA00022801"/>
    </source>
</evidence>
<comment type="similarity">
    <text evidence="3">Belongs to the Nudix hydrolase family. PCD1 subfamily.</text>
</comment>
<dbReference type="GO" id="GO:0000287">
    <property type="term" value="F:magnesium ion binding"/>
    <property type="evidence" value="ECO:0007669"/>
    <property type="project" value="InterPro"/>
</dbReference>
<evidence type="ECO:0000256" key="4">
    <source>
        <dbReference type="ARBA" id="ARBA00022723"/>
    </source>
</evidence>
<evidence type="ECO:0000256" key="1">
    <source>
        <dbReference type="ARBA" id="ARBA00001936"/>
    </source>
</evidence>
<keyword evidence="5" id="KW-0378">Hydrolase</keyword>
<dbReference type="GO" id="GO:0009132">
    <property type="term" value="P:nucleoside diphosphate metabolic process"/>
    <property type="evidence" value="ECO:0007669"/>
    <property type="project" value="InterPro"/>
</dbReference>
<dbReference type="InterPro" id="IPR000086">
    <property type="entry name" value="NUDIX_hydrolase_dom"/>
</dbReference>
<gene>
    <name evidence="9" type="ORF">FHU29_002279</name>
</gene>
<dbReference type="Gene3D" id="3.90.79.10">
    <property type="entry name" value="Nucleoside Triphosphate Pyrophosphohydrolase"/>
    <property type="match status" value="1"/>
</dbReference>
<dbReference type="Proteomes" id="UP000567922">
    <property type="component" value="Unassembled WGS sequence"/>
</dbReference>
<keyword evidence="7" id="KW-0464">Manganese</keyword>
<dbReference type="Pfam" id="PF00293">
    <property type="entry name" value="NUDIX"/>
    <property type="match status" value="1"/>
</dbReference>
<evidence type="ECO:0000256" key="2">
    <source>
        <dbReference type="ARBA" id="ARBA00001946"/>
    </source>
</evidence>
<dbReference type="SUPFAM" id="SSF55811">
    <property type="entry name" value="Nudix"/>
    <property type="match status" value="1"/>
</dbReference>
<organism evidence="9 10">
    <name type="scientific">Hoyosella altamirensis</name>
    <dbReference type="NCBI Taxonomy" id="616997"/>
    <lineage>
        <taxon>Bacteria</taxon>
        <taxon>Bacillati</taxon>
        <taxon>Actinomycetota</taxon>
        <taxon>Actinomycetes</taxon>
        <taxon>Mycobacteriales</taxon>
        <taxon>Hoyosellaceae</taxon>
        <taxon>Hoyosella</taxon>
    </lineage>
</organism>
<dbReference type="AlphaFoldDB" id="A0A839RMU5"/>
<evidence type="ECO:0000313" key="9">
    <source>
        <dbReference type="EMBL" id="MBB3037830.1"/>
    </source>
</evidence>
<dbReference type="InterPro" id="IPR015797">
    <property type="entry name" value="NUDIX_hydrolase-like_dom_sf"/>
</dbReference>
<dbReference type="GO" id="GO:0030145">
    <property type="term" value="F:manganese ion binding"/>
    <property type="evidence" value="ECO:0007669"/>
    <property type="project" value="InterPro"/>
</dbReference>
<accession>A0A839RMU5</accession>
<keyword evidence="6" id="KW-0460">Magnesium</keyword>
<dbReference type="PANTHER" id="PTHR12992">
    <property type="entry name" value="NUDIX HYDROLASE"/>
    <property type="match status" value="1"/>
</dbReference>
<evidence type="ECO:0000256" key="7">
    <source>
        <dbReference type="ARBA" id="ARBA00023211"/>
    </source>
</evidence>
<dbReference type="PROSITE" id="PS51462">
    <property type="entry name" value="NUDIX"/>
    <property type="match status" value="1"/>
</dbReference>